<dbReference type="InterPro" id="IPR000014">
    <property type="entry name" value="PAS"/>
</dbReference>
<feature type="transmembrane region" description="Helical" evidence="1">
    <location>
        <begin position="107"/>
        <end position="124"/>
    </location>
</feature>
<keyword evidence="6" id="KW-1185">Reference proteome</keyword>
<keyword evidence="1" id="KW-0472">Membrane</keyword>
<dbReference type="NCBIfam" id="TIGR00254">
    <property type="entry name" value="GGDEF"/>
    <property type="match status" value="1"/>
</dbReference>
<dbReference type="PROSITE" id="PS50883">
    <property type="entry name" value="EAL"/>
    <property type="match status" value="1"/>
</dbReference>
<dbReference type="SUPFAM" id="SSF55073">
    <property type="entry name" value="Nucleotide cyclase"/>
    <property type="match status" value="1"/>
</dbReference>
<dbReference type="NCBIfam" id="TIGR00229">
    <property type="entry name" value="sensory_box"/>
    <property type="match status" value="1"/>
</dbReference>
<dbReference type="AlphaFoldDB" id="A0AA86L4L1"/>
<dbReference type="InterPro" id="IPR029787">
    <property type="entry name" value="Nucleotide_cyclase"/>
</dbReference>
<dbReference type="Proteomes" id="UP000058599">
    <property type="component" value="Chromosome"/>
</dbReference>
<dbReference type="KEGG" id="sgi:SGRAN_3783"/>
<dbReference type="SUPFAM" id="SSF141868">
    <property type="entry name" value="EAL domain-like"/>
    <property type="match status" value="1"/>
</dbReference>
<evidence type="ECO:0000313" key="6">
    <source>
        <dbReference type="Proteomes" id="UP000058599"/>
    </source>
</evidence>
<keyword evidence="1" id="KW-1133">Transmembrane helix</keyword>
<dbReference type="Gene3D" id="3.30.450.20">
    <property type="entry name" value="PAS domain"/>
    <property type="match status" value="1"/>
</dbReference>
<dbReference type="SUPFAM" id="SSF55785">
    <property type="entry name" value="PYP-like sensor domain (PAS domain)"/>
    <property type="match status" value="1"/>
</dbReference>
<dbReference type="InterPro" id="IPR043128">
    <property type="entry name" value="Rev_trsase/Diguanyl_cyclase"/>
</dbReference>
<evidence type="ECO:0000259" key="3">
    <source>
        <dbReference type="PROSITE" id="PS50883"/>
    </source>
</evidence>
<evidence type="ECO:0000259" key="2">
    <source>
        <dbReference type="PROSITE" id="PS50113"/>
    </source>
</evidence>
<dbReference type="Gene3D" id="3.30.70.270">
    <property type="match status" value="1"/>
</dbReference>
<dbReference type="CDD" id="cd01948">
    <property type="entry name" value="EAL"/>
    <property type="match status" value="1"/>
</dbReference>
<feature type="transmembrane region" description="Helical" evidence="1">
    <location>
        <begin position="69"/>
        <end position="86"/>
    </location>
</feature>
<reference evidence="5 6" key="1">
    <citation type="journal article" date="2016" name="BMC Genomics">
        <title>Genomic analysis of the nitrate-respiring Sphingopyxis granuli (formerly Sphingomonas macrogoltabida) strain TFA.</title>
        <authorList>
            <person name="Garcia-Romero I."/>
            <person name="Perez-Pulido A.J."/>
            <person name="Gonzalez-Flores Y.E."/>
            <person name="Reyes-Ramirez F."/>
            <person name="Santero E."/>
            <person name="Floriano B."/>
        </authorList>
    </citation>
    <scope>NUCLEOTIDE SEQUENCE [LARGE SCALE GENOMIC DNA]</scope>
    <source>
        <strain evidence="5 6">TFA</strain>
    </source>
</reference>
<evidence type="ECO:0000256" key="1">
    <source>
        <dbReference type="SAM" id="Phobius"/>
    </source>
</evidence>
<evidence type="ECO:0000313" key="5">
    <source>
        <dbReference type="EMBL" id="AMG76116.1"/>
    </source>
</evidence>
<gene>
    <name evidence="5" type="ORF">SGRAN_3783</name>
</gene>
<dbReference type="Gene3D" id="3.20.20.450">
    <property type="entry name" value="EAL domain"/>
    <property type="match status" value="1"/>
</dbReference>
<dbReference type="InterPro" id="IPR035965">
    <property type="entry name" value="PAS-like_dom_sf"/>
</dbReference>
<accession>A0AA86L4L1</accession>
<dbReference type="PANTHER" id="PTHR44757">
    <property type="entry name" value="DIGUANYLATE CYCLASE DGCP"/>
    <property type="match status" value="1"/>
</dbReference>
<dbReference type="SMART" id="SM00267">
    <property type="entry name" value="GGDEF"/>
    <property type="match status" value="1"/>
</dbReference>
<dbReference type="SMART" id="SM00052">
    <property type="entry name" value="EAL"/>
    <property type="match status" value="1"/>
</dbReference>
<evidence type="ECO:0000259" key="4">
    <source>
        <dbReference type="PROSITE" id="PS50887"/>
    </source>
</evidence>
<dbReference type="Pfam" id="PF08448">
    <property type="entry name" value="PAS_4"/>
    <property type="match status" value="1"/>
</dbReference>
<sequence>MKSLLTDQNPADDVSVRTLLGLGASHRDIAHLRQLQLAPLRGRGSLRLWMGVAMALIAAFTMVPHVRSVIVAGWLTCALSFSLWSYRSFATRPLGEARIAGPAEFALCNRHAFYSALLWTVPFWLQGLSPGTDHALAMWATTLLMMLTLAMIAHSLPTVCILYIAPVSLSAAVALVRAGAPQLAVVAVAAGLLLSFFCIRFAQNHIRFRRAEEVLHEKSETVSLLLREFEETSADWLWQTDSNRRLVHVSPRLAYALGAAADALEGQPLVQALSGDAWETGNFPRSLHDMAERMKRRESFSNLIVPVTIGGKPRWWELSASPRLDEAGKFLGFRGVGSDVTEQRVSAEQIAKMARFDNLTGLPNRLSLNEALARALDQAQSARSRCALLMIDLDRFKAVNDTLGHPIGDKLLAQVAARLKGMMDRSMTCGRLGGDEFAVVLHQAPSADEAEEMARRIIATLSRPYVVDNHQLFVGASVGYAIGPQDGATVETLTRNADLALYKSKDKGGNVVAAYVASLHAQAEERRVMEQELRGALDRGEFELYYQPVVTAEDGTLNGFEALIRWTNQKLGSVPPGRFIPLAEDSRLIAPIGEWVLRTACHEAMRWPANLKVAINVSAEQLTDPNFASVVVSALAQSGLPPHRLEIEVTESVFLRDGGGAAQLLDQLIGLGIRLSLDDFGTGYSSLGYLRKTQFSTIKVDRSFVVGAAKGSIESIAIIRAVVALADSLGMSTTAEGAETEIEVDTLRALGCSNIQGYYYGRPMPAADVLTLFRPPENLATAAA</sequence>
<proteinExistence type="predicted"/>
<dbReference type="PROSITE" id="PS50887">
    <property type="entry name" value="GGDEF"/>
    <property type="match status" value="1"/>
</dbReference>
<dbReference type="RefSeq" id="WP_067186174.1">
    <property type="nucleotide sequence ID" value="NZ_CP012199.1"/>
</dbReference>
<dbReference type="Pfam" id="PF00563">
    <property type="entry name" value="EAL"/>
    <property type="match status" value="1"/>
</dbReference>
<dbReference type="Pfam" id="PF00990">
    <property type="entry name" value="GGDEF"/>
    <property type="match status" value="1"/>
</dbReference>
<organism evidence="5 6">
    <name type="scientific">Sphingopyxis granuli</name>
    <dbReference type="NCBI Taxonomy" id="267128"/>
    <lineage>
        <taxon>Bacteria</taxon>
        <taxon>Pseudomonadati</taxon>
        <taxon>Pseudomonadota</taxon>
        <taxon>Alphaproteobacteria</taxon>
        <taxon>Sphingomonadales</taxon>
        <taxon>Sphingomonadaceae</taxon>
        <taxon>Sphingopyxis</taxon>
    </lineage>
</organism>
<dbReference type="PROSITE" id="PS50113">
    <property type="entry name" value="PAC"/>
    <property type="match status" value="1"/>
</dbReference>
<protein>
    <submittedName>
        <fullName evidence="5">PAS/PAC sensor-containing diguanylate cyclase/phosphodiesterase</fullName>
    </submittedName>
</protein>
<dbReference type="InterPro" id="IPR001633">
    <property type="entry name" value="EAL_dom"/>
</dbReference>
<dbReference type="PANTHER" id="PTHR44757:SF10">
    <property type="entry name" value="MEMBRANE PROTEIN"/>
    <property type="match status" value="1"/>
</dbReference>
<dbReference type="InterPro" id="IPR000160">
    <property type="entry name" value="GGDEF_dom"/>
</dbReference>
<dbReference type="InterPro" id="IPR035919">
    <property type="entry name" value="EAL_sf"/>
</dbReference>
<feature type="domain" description="PAC" evidence="2">
    <location>
        <begin position="298"/>
        <end position="352"/>
    </location>
</feature>
<feature type="transmembrane region" description="Helical" evidence="1">
    <location>
        <begin position="183"/>
        <end position="202"/>
    </location>
</feature>
<feature type="domain" description="GGDEF" evidence="4">
    <location>
        <begin position="384"/>
        <end position="517"/>
    </location>
</feature>
<dbReference type="CDD" id="cd01949">
    <property type="entry name" value="GGDEF"/>
    <property type="match status" value="1"/>
</dbReference>
<dbReference type="InterPro" id="IPR000700">
    <property type="entry name" value="PAS-assoc_C"/>
</dbReference>
<dbReference type="InterPro" id="IPR013656">
    <property type="entry name" value="PAS_4"/>
</dbReference>
<name>A0AA86L4L1_9SPHN</name>
<dbReference type="EMBL" id="CP012199">
    <property type="protein sequence ID" value="AMG76116.1"/>
    <property type="molecule type" value="Genomic_DNA"/>
</dbReference>
<feature type="transmembrane region" description="Helical" evidence="1">
    <location>
        <begin position="46"/>
        <end position="63"/>
    </location>
</feature>
<keyword evidence="1" id="KW-0812">Transmembrane</keyword>
<feature type="domain" description="EAL" evidence="3">
    <location>
        <begin position="526"/>
        <end position="777"/>
    </location>
</feature>
<dbReference type="InterPro" id="IPR052155">
    <property type="entry name" value="Biofilm_reg_signaling"/>
</dbReference>